<dbReference type="InterPro" id="IPR016135">
    <property type="entry name" value="UBQ-conjugating_enzyme/RWD"/>
</dbReference>
<dbReference type="PROSITE" id="PS00183">
    <property type="entry name" value="UBC_1"/>
    <property type="match status" value="1"/>
</dbReference>
<evidence type="ECO:0000256" key="4">
    <source>
        <dbReference type="RuleBase" id="RU362109"/>
    </source>
</evidence>
<keyword evidence="7" id="KW-1185">Reference proteome</keyword>
<dbReference type="PANTHER" id="PTHR24067">
    <property type="entry name" value="UBIQUITIN-CONJUGATING ENZYME E2"/>
    <property type="match status" value="1"/>
</dbReference>
<evidence type="ECO:0000313" key="7">
    <source>
        <dbReference type="Proteomes" id="UP001216638"/>
    </source>
</evidence>
<dbReference type="Proteomes" id="UP001216638">
    <property type="component" value="Chromosome 1"/>
</dbReference>
<proteinExistence type="inferred from homology"/>
<name>A0AAF0DSD8_9BASI</name>
<dbReference type="InterPro" id="IPR050113">
    <property type="entry name" value="Ub_conjugating_enzyme"/>
</dbReference>
<keyword evidence="4" id="KW-0547">Nucleotide-binding</keyword>
<feature type="active site" description="Glycyl thioester intermediate" evidence="3">
    <location>
        <position position="99"/>
    </location>
</feature>
<dbReference type="EC" id="2.3.2.23" evidence="6"/>
<dbReference type="GO" id="GO:0005524">
    <property type="term" value="F:ATP binding"/>
    <property type="evidence" value="ECO:0007669"/>
    <property type="project" value="UniProtKB-UniRule"/>
</dbReference>
<keyword evidence="1 6" id="KW-0808">Transferase</keyword>
<evidence type="ECO:0000256" key="1">
    <source>
        <dbReference type="ARBA" id="ARBA00022679"/>
    </source>
</evidence>
<dbReference type="EMBL" id="CP119951">
    <property type="protein sequence ID" value="WFC94527.1"/>
    <property type="molecule type" value="Genomic_DNA"/>
</dbReference>
<evidence type="ECO:0000256" key="3">
    <source>
        <dbReference type="PROSITE-ProRule" id="PRU10133"/>
    </source>
</evidence>
<feature type="domain" description="UBC core" evidence="5">
    <location>
        <begin position="8"/>
        <end position="161"/>
    </location>
</feature>
<dbReference type="GO" id="GO:0061631">
    <property type="term" value="F:ubiquitin conjugating enzyme activity"/>
    <property type="evidence" value="ECO:0007669"/>
    <property type="project" value="UniProtKB-EC"/>
</dbReference>
<protein>
    <submittedName>
        <fullName evidence="6">E2 ubiquitin-conjugating enzyme</fullName>
        <ecNumber evidence="6">2.3.2.23</ecNumber>
    </submittedName>
</protein>
<dbReference type="SMART" id="SM00212">
    <property type="entry name" value="UBCc"/>
    <property type="match status" value="1"/>
</dbReference>
<dbReference type="SUPFAM" id="SSF54495">
    <property type="entry name" value="UBC-like"/>
    <property type="match status" value="1"/>
</dbReference>
<accession>A0AAF0DSD8</accession>
<dbReference type="Gene3D" id="3.10.110.10">
    <property type="entry name" value="Ubiquitin Conjugating Enzyme"/>
    <property type="match status" value="1"/>
</dbReference>
<comment type="similarity">
    <text evidence="4">Belongs to the ubiquitin-conjugating enzyme family.</text>
</comment>
<gene>
    <name evidence="6" type="primary">PEX4</name>
    <name evidence="6" type="ORF">MBRA1_001157</name>
</gene>
<evidence type="ECO:0000259" key="5">
    <source>
        <dbReference type="PROSITE" id="PS50127"/>
    </source>
</evidence>
<keyword evidence="2 4" id="KW-0833">Ubl conjugation pathway</keyword>
<dbReference type="AlphaFoldDB" id="A0AAF0DSD8"/>
<dbReference type="PROSITE" id="PS50127">
    <property type="entry name" value="UBC_2"/>
    <property type="match status" value="1"/>
</dbReference>
<reference evidence="6" key="1">
    <citation type="submission" date="2023-03" db="EMBL/GenBank/DDBJ databases">
        <title>Mating type loci evolution in Malassezia.</title>
        <authorList>
            <person name="Coelho M.A."/>
        </authorList>
    </citation>
    <scope>NUCLEOTIDE SEQUENCE</scope>
    <source>
        <strain evidence="6">CBS 14135</strain>
    </source>
</reference>
<sequence length="167" mass="18438">MGIPGPTVASKRLLHELAAVHKERARGQAELVAALEPVHEDDLMEWHAELIAPRTGTYGGGQFALRIQVPPTYPTKPPTMRFTTRIFHPNVDWKTGEICLDVLQSQWSPAWTLQSACTAILALMDVPEPDSPLNVDAANLARCDEVAYRALCQMYTQLYATPTTTPS</sequence>
<dbReference type="Pfam" id="PF00179">
    <property type="entry name" value="UQ_con"/>
    <property type="match status" value="1"/>
</dbReference>
<keyword evidence="6" id="KW-0012">Acyltransferase</keyword>
<dbReference type="InterPro" id="IPR023313">
    <property type="entry name" value="UBQ-conjugating_AS"/>
</dbReference>
<keyword evidence="4" id="KW-0067">ATP-binding</keyword>
<dbReference type="CDD" id="cd23812">
    <property type="entry name" value="UBCc_ScPEX4-like"/>
    <property type="match status" value="1"/>
</dbReference>
<organism evidence="6 7">
    <name type="scientific">Malassezia brasiliensis</name>
    <dbReference type="NCBI Taxonomy" id="1821822"/>
    <lineage>
        <taxon>Eukaryota</taxon>
        <taxon>Fungi</taxon>
        <taxon>Dikarya</taxon>
        <taxon>Basidiomycota</taxon>
        <taxon>Ustilaginomycotina</taxon>
        <taxon>Malasseziomycetes</taxon>
        <taxon>Malasseziales</taxon>
        <taxon>Malasseziaceae</taxon>
        <taxon>Malassezia</taxon>
    </lineage>
</organism>
<dbReference type="InterPro" id="IPR000608">
    <property type="entry name" value="UBC"/>
</dbReference>
<evidence type="ECO:0000313" key="6">
    <source>
        <dbReference type="EMBL" id="WFC94527.1"/>
    </source>
</evidence>
<evidence type="ECO:0000256" key="2">
    <source>
        <dbReference type="ARBA" id="ARBA00022786"/>
    </source>
</evidence>